<keyword evidence="3" id="KW-1185">Reference proteome</keyword>
<protein>
    <recommendedName>
        <fullName evidence="4">Secreted protein</fullName>
    </recommendedName>
</protein>
<organism evidence="2 3">
    <name type="scientific">Tumebacillus amylolyticus</name>
    <dbReference type="NCBI Taxonomy" id="2801339"/>
    <lineage>
        <taxon>Bacteria</taxon>
        <taxon>Bacillati</taxon>
        <taxon>Bacillota</taxon>
        <taxon>Bacilli</taxon>
        <taxon>Bacillales</taxon>
        <taxon>Alicyclobacillaceae</taxon>
        <taxon>Tumebacillus</taxon>
    </lineage>
</organism>
<keyword evidence="1" id="KW-0732">Signal</keyword>
<dbReference type="Proteomes" id="UP000602284">
    <property type="component" value="Unassembled WGS sequence"/>
</dbReference>
<dbReference type="EMBL" id="JAEQNB010000001">
    <property type="protein sequence ID" value="MBL0385240.1"/>
    <property type="molecule type" value="Genomic_DNA"/>
</dbReference>
<evidence type="ECO:0008006" key="4">
    <source>
        <dbReference type="Google" id="ProtNLM"/>
    </source>
</evidence>
<evidence type="ECO:0000256" key="1">
    <source>
        <dbReference type="SAM" id="SignalP"/>
    </source>
</evidence>
<evidence type="ECO:0000313" key="3">
    <source>
        <dbReference type="Proteomes" id="UP000602284"/>
    </source>
</evidence>
<evidence type="ECO:0000313" key="2">
    <source>
        <dbReference type="EMBL" id="MBL0385240.1"/>
    </source>
</evidence>
<gene>
    <name evidence="2" type="ORF">JJB07_01160</name>
</gene>
<feature type="signal peptide" evidence="1">
    <location>
        <begin position="1"/>
        <end position="24"/>
    </location>
</feature>
<sequence>MKKTLLLIFCLSVGAGMIGFSAWTQPEKTATTQTVQDADSTEPQTISVHGIIPTKYKTDLVGESEVIVRGKVKELLPSRWSNPNWGRGQDVRNVIQTDVMVHVNKVFKGTPYDKDIAIRIDKGYVGNTTWKSEDNPDFAPDEDVILFLHTDNSDVARPDEKYYVLTGMVQGKFTLDAQHPEDKRFRNDKDFIDPSTFVEEIPAEEEAYKKKPKPAKANPNI</sequence>
<accession>A0ABS1J4N8</accession>
<proteinExistence type="predicted"/>
<dbReference type="RefSeq" id="WP_201630412.1">
    <property type="nucleotide sequence ID" value="NZ_JAEQNB010000001.1"/>
</dbReference>
<name>A0ABS1J4N8_9BACL</name>
<comment type="caution">
    <text evidence="2">The sequence shown here is derived from an EMBL/GenBank/DDBJ whole genome shotgun (WGS) entry which is preliminary data.</text>
</comment>
<reference evidence="2 3" key="1">
    <citation type="submission" date="2021-01" db="EMBL/GenBank/DDBJ databases">
        <title>Tumebacillus sp. strain ITR2 16S ribosomal RNA gene Genome sequencing and assembly.</title>
        <authorList>
            <person name="Kang M."/>
        </authorList>
    </citation>
    <scope>NUCLEOTIDE SEQUENCE [LARGE SCALE GENOMIC DNA]</scope>
    <source>
        <strain evidence="2 3">ITR2</strain>
    </source>
</reference>
<feature type="chain" id="PRO_5045994990" description="Secreted protein" evidence="1">
    <location>
        <begin position="25"/>
        <end position="221"/>
    </location>
</feature>